<dbReference type="PANTHER" id="PTHR33121:SF71">
    <property type="entry name" value="OXYGEN SENSOR PROTEIN DOSP"/>
    <property type="match status" value="1"/>
</dbReference>
<keyword evidence="2" id="KW-1003">Cell membrane</keyword>
<dbReference type="InterPro" id="IPR029787">
    <property type="entry name" value="Nucleotide_cyclase"/>
</dbReference>
<dbReference type="InterPro" id="IPR003660">
    <property type="entry name" value="HAMP_dom"/>
</dbReference>
<dbReference type="PROSITE" id="PS50887">
    <property type="entry name" value="GGDEF"/>
    <property type="match status" value="1"/>
</dbReference>
<feature type="domain" description="HAMP" evidence="8">
    <location>
        <begin position="223"/>
        <end position="276"/>
    </location>
</feature>
<evidence type="ECO:0000256" key="3">
    <source>
        <dbReference type="ARBA" id="ARBA00022692"/>
    </source>
</evidence>
<dbReference type="InterPro" id="IPR001633">
    <property type="entry name" value="EAL_dom"/>
</dbReference>
<evidence type="ECO:0000256" key="5">
    <source>
        <dbReference type="ARBA" id="ARBA00023136"/>
    </source>
</evidence>
<dbReference type="CDD" id="cd06225">
    <property type="entry name" value="HAMP"/>
    <property type="match status" value="1"/>
</dbReference>
<dbReference type="SMART" id="SM00304">
    <property type="entry name" value="HAMP"/>
    <property type="match status" value="1"/>
</dbReference>
<gene>
    <name evidence="10" type="ORF">EOE65_05945</name>
</gene>
<dbReference type="Proteomes" id="UP000282818">
    <property type="component" value="Unassembled WGS sequence"/>
</dbReference>
<dbReference type="InterPro" id="IPR000160">
    <property type="entry name" value="GGDEF_dom"/>
</dbReference>
<proteinExistence type="predicted"/>
<feature type="transmembrane region" description="Helical" evidence="6">
    <location>
        <begin position="20"/>
        <end position="43"/>
    </location>
</feature>
<dbReference type="PROSITE" id="PS50885">
    <property type="entry name" value="HAMP"/>
    <property type="match status" value="1"/>
</dbReference>
<feature type="transmembrane region" description="Helical" evidence="6">
    <location>
        <begin position="202"/>
        <end position="222"/>
    </location>
</feature>
<dbReference type="Gene3D" id="3.30.450.20">
    <property type="entry name" value="PAS domain"/>
    <property type="match status" value="1"/>
</dbReference>
<evidence type="ECO:0000259" key="9">
    <source>
        <dbReference type="PROSITE" id="PS50887"/>
    </source>
</evidence>
<comment type="subcellular location">
    <subcellularLocation>
        <location evidence="1">Cell membrane</location>
        <topology evidence="1">Multi-pass membrane protein</topology>
    </subcellularLocation>
</comment>
<evidence type="ECO:0000313" key="10">
    <source>
        <dbReference type="EMBL" id="RVU31520.1"/>
    </source>
</evidence>
<dbReference type="NCBIfam" id="TIGR00254">
    <property type="entry name" value="GGDEF"/>
    <property type="match status" value="1"/>
</dbReference>
<feature type="domain" description="EAL" evidence="7">
    <location>
        <begin position="457"/>
        <end position="711"/>
    </location>
</feature>
<dbReference type="PROSITE" id="PS50883">
    <property type="entry name" value="EAL"/>
    <property type="match status" value="1"/>
</dbReference>
<dbReference type="InterPro" id="IPR043128">
    <property type="entry name" value="Rev_trsase/Diguanyl_cyclase"/>
</dbReference>
<dbReference type="GO" id="GO:0007165">
    <property type="term" value="P:signal transduction"/>
    <property type="evidence" value="ECO:0007669"/>
    <property type="project" value="InterPro"/>
</dbReference>
<name>A0A437QAH5_9GAMM</name>
<feature type="domain" description="GGDEF" evidence="9">
    <location>
        <begin position="317"/>
        <end position="449"/>
    </location>
</feature>
<dbReference type="SUPFAM" id="SSF158472">
    <property type="entry name" value="HAMP domain-like"/>
    <property type="match status" value="1"/>
</dbReference>
<dbReference type="Gene3D" id="3.30.70.270">
    <property type="match status" value="1"/>
</dbReference>
<dbReference type="CDD" id="cd01948">
    <property type="entry name" value="EAL"/>
    <property type="match status" value="1"/>
</dbReference>
<evidence type="ECO:0000313" key="11">
    <source>
        <dbReference type="Proteomes" id="UP000282818"/>
    </source>
</evidence>
<dbReference type="InterPro" id="IPR033480">
    <property type="entry name" value="sCache_2"/>
</dbReference>
<reference evidence="10 11" key="1">
    <citation type="submission" date="2019-01" db="EMBL/GenBank/DDBJ databases">
        <authorList>
            <person name="Chen W.-M."/>
        </authorList>
    </citation>
    <scope>NUCLEOTIDE SEQUENCE [LARGE SCALE GENOMIC DNA]</scope>
    <source>
        <strain evidence="10 11">HPM-16</strain>
    </source>
</reference>
<evidence type="ECO:0000259" key="7">
    <source>
        <dbReference type="PROSITE" id="PS50883"/>
    </source>
</evidence>
<evidence type="ECO:0000256" key="4">
    <source>
        <dbReference type="ARBA" id="ARBA00022989"/>
    </source>
</evidence>
<keyword evidence="5 6" id="KW-0472">Membrane</keyword>
<dbReference type="Pfam" id="PF00990">
    <property type="entry name" value="GGDEF"/>
    <property type="match status" value="1"/>
</dbReference>
<accession>A0A437QAH5</accession>
<keyword evidence="3 6" id="KW-0812">Transmembrane</keyword>
<dbReference type="GO" id="GO:0071111">
    <property type="term" value="F:cyclic-guanylate-specific phosphodiesterase activity"/>
    <property type="evidence" value="ECO:0007669"/>
    <property type="project" value="InterPro"/>
</dbReference>
<comment type="caution">
    <text evidence="10">The sequence shown here is derived from an EMBL/GenBank/DDBJ whole genome shotgun (WGS) entry which is preliminary data.</text>
</comment>
<dbReference type="Pfam" id="PF00672">
    <property type="entry name" value="HAMP"/>
    <property type="match status" value="1"/>
</dbReference>
<dbReference type="PANTHER" id="PTHR33121">
    <property type="entry name" value="CYCLIC DI-GMP PHOSPHODIESTERASE PDEF"/>
    <property type="match status" value="1"/>
</dbReference>
<dbReference type="Pfam" id="PF17200">
    <property type="entry name" value="sCache_2"/>
    <property type="match status" value="1"/>
</dbReference>
<dbReference type="GO" id="GO:0005886">
    <property type="term" value="C:plasma membrane"/>
    <property type="evidence" value="ECO:0007669"/>
    <property type="project" value="UniProtKB-SubCell"/>
</dbReference>
<keyword evidence="11" id="KW-1185">Reference proteome</keyword>
<organism evidence="10 11">
    <name type="scientific">Neptunomonas marina</name>
    <dbReference type="NCBI Taxonomy" id="1815562"/>
    <lineage>
        <taxon>Bacteria</taxon>
        <taxon>Pseudomonadati</taxon>
        <taxon>Pseudomonadota</taxon>
        <taxon>Gammaproteobacteria</taxon>
        <taxon>Oceanospirillales</taxon>
        <taxon>Oceanospirillaceae</taxon>
        <taxon>Neptunomonas</taxon>
    </lineage>
</organism>
<dbReference type="SMART" id="SM00052">
    <property type="entry name" value="EAL"/>
    <property type="match status" value="1"/>
</dbReference>
<keyword evidence="4 6" id="KW-1133">Transmembrane helix</keyword>
<dbReference type="Gene3D" id="3.20.20.450">
    <property type="entry name" value="EAL domain"/>
    <property type="match status" value="1"/>
</dbReference>
<dbReference type="SUPFAM" id="SSF55073">
    <property type="entry name" value="Nucleotide cyclase"/>
    <property type="match status" value="1"/>
</dbReference>
<dbReference type="SMART" id="SM01049">
    <property type="entry name" value="Cache_2"/>
    <property type="match status" value="1"/>
</dbReference>
<sequence length="717" mass="80468">MPEVCSVISPKRLLPNLENFSIHSKLFLLVSVLLVSVSVIHLLSQQFFKDALYESRKEVLRSVVTGTANQLQSVAERNDISPAEQMQLASDLIKGFRYGEGNYLYLFTSQGISISHPLRPDIEGQPLSSLSDSIDTSLLKEMISKAASEGNGYWTYQWLRPGDSQPTDKLSYAMHVAGTDWVIGSGYFTEDIEGMLNDQHTLYVTLLAITAIFTFILSGVIARSISLPAHRTVKQIDQLASGNLDILITDTMRRDEFGTIARALAHFQEQSHENRELKDAQEYAKYLEAFDPTTQLLSRKALGDQLSHILKNNHPGDRTAILVIKVPLLRDILSQWEANASRAVVTNISERLCQSVASDDLVARHGDDSFAVVRPRFSTNEELRNLTAAIQQSIMDPQADSQSLAFNSRIGISISPNDGDQELLLISHAEEALSEARRLELDYMLFEQLKTLAVDERLAMWKDIQEAIEQDQFHLVFQPLFDLKTNKLVSAEVLLRWQHPRRGFVSPASFITFAEQSGLVSRLDKWVIAAAAKQLDTWRQDGLDAPTLAINLSGITFTRSDLREVIDSAIEPYNFPAHALELELTEGVLIESIEVLQEKIEQLKARHISLSIDDFGTGYSSLSRIRNLAINKVKIDRSFIDELDENIGDQKIVEAIIHMAHGLGFEVVAEGVETLEQLSQLRHMNCDIVQGFFLSKPLPVDKFEQMLEDQNIVVEVD</sequence>
<dbReference type="Gene3D" id="6.10.340.10">
    <property type="match status" value="1"/>
</dbReference>
<dbReference type="SUPFAM" id="SSF141868">
    <property type="entry name" value="EAL domain-like"/>
    <property type="match status" value="1"/>
</dbReference>
<dbReference type="Pfam" id="PF00563">
    <property type="entry name" value="EAL"/>
    <property type="match status" value="1"/>
</dbReference>
<dbReference type="AlphaFoldDB" id="A0A437QAH5"/>
<dbReference type="InterPro" id="IPR035919">
    <property type="entry name" value="EAL_sf"/>
</dbReference>
<evidence type="ECO:0000256" key="6">
    <source>
        <dbReference type="SAM" id="Phobius"/>
    </source>
</evidence>
<dbReference type="EMBL" id="SACQ01000002">
    <property type="protein sequence ID" value="RVU31520.1"/>
    <property type="molecule type" value="Genomic_DNA"/>
</dbReference>
<dbReference type="InterPro" id="IPR050706">
    <property type="entry name" value="Cyclic-di-GMP_PDE-like"/>
</dbReference>
<evidence type="ECO:0000256" key="2">
    <source>
        <dbReference type="ARBA" id="ARBA00022475"/>
    </source>
</evidence>
<protein>
    <submittedName>
        <fullName evidence="10">EAL domain-containing protein</fullName>
    </submittedName>
</protein>
<evidence type="ECO:0000256" key="1">
    <source>
        <dbReference type="ARBA" id="ARBA00004651"/>
    </source>
</evidence>
<evidence type="ECO:0000259" key="8">
    <source>
        <dbReference type="PROSITE" id="PS50885"/>
    </source>
</evidence>
<dbReference type="SMART" id="SM00267">
    <property type="entry name" value="GGDEF"/>
    <property type="match status" value="1"/>
</dbReference>